<dbReference type="GO" id="GO:0051301">
    <property type="term" value="P:cell division"/>
    <property type="evidence" value="ECO:0007669"/>
    <property type="project" value="UniProtKB-KW"/>
</dbReference>
<dbReference type="InterPro" id="IPR001849">
    <property type="entry name" value="PH_domain"/>
</dbReference>
<feature type="region of interest" description="Disordered" evidence="4">
    <location>
        <begin position="649"/>
        <end position="690"/>
    </location>
</feature>
<sequence length="1153" mass="124388">MSEGLSASQLTSLFDAVEAGHSHTIADLLAQNPALSLVQCEDNFELDEHVADILGSDGTRMTGLAAALAMYSTSKSDSDQKKRMEVINVFLKTMPSGEDLNGLRFGNQNTALHLAASLGLRGAVISLMGQGALANVTNASGRTVLEVADPEIAELIRWSIKSQERKKANKTNTLPLPKTAKQAPHPSTQAVAPAAEPRTVSSPAPTPVKQEARVEPIKSLPKVEQRIVESIAVRPAVVSESIVVKPVVASKVEPTQTAQIIKPVVECGASKHDVVVPSDDEARNSLRQAMTTSADLEFLKSTSRVNNLKQALGVSANTTAPTATPSTSSGVKNSRFFQTGELPITRSATLNSRPVQARAPVPTLWTKPSAPVVVSQPPTIVANVSPVISLPTIEPIPVTPIGHVEDEAEIVKTAELKTFKSVKELLNEYKGDKMFEKAAQRTALSQPAATKPAVAVIAVAAVIEEFKPQSIGEPIAKVEALEEIPLPRVVTPQLSVMEVSTPEIVDEVVTVQEVAGTPIIVAPAADAIENLRIYEVLSAVDTEVCPELEEQREEVAESCAPLPIVAPKQLEFEMPSVTLDFDLQLGLDWLSTDTQLFEPKVAPIQMVVQPEVKILAAPVKTETPVKKEILLPLVEEFKPLMVPVLEPEHKPATKPEEPKVTVKAAESTQPVPRTTVASRKPVQQLVTSPVQREASFTPSISFDHLPSPPASSSVVDGPTQIDAWLAELEAADAANKAKVIDANKSLVVDNKLEKITTQSRPIGGVRKSKSVRFEDLNDDEPLRSPSDEATNASSKSLPGALKAVTPPVQQVKPQVQAAPQAFLPKNDSQTTGTFYIELSDIQGVNFTNRGGVTVTLSLSHGNAVFATTRPIHIQDNRRAEFKQDCVFTKLIRDLPLHLEAKFMPAIPLPVAQHQPTKQKKGFFPTFSRKENAITPQPATSASASQTAQREQGFLPNEGVVGTFDADPIEFARQADLSVSGDIWDGVLEVSDGQSILASIGARVAFVRSDVSKGQALPSSIDEVYRAMDARDWWTKETKTGFLSHLTGDVRAMRKRYFVLRGARLYAYAEIDGNLTLRNTVDLHNMISVSAERSAATGGGRGEFRITFTDGAFEQFKSDPATECDQWVNAIKSLGAESSWPTYPEWLIGPLPRL</sequence>
<keyword evidence="3" id="KW-0040">ANK repeat</keyword>
<evidence type="ECO:0000259" key="5">
    <source>
        <dbReference type="PROSITE" id="PS50003"/>
    </source>
</evidence>
<feature type="compositionally biased region" description="Polar residues" evidence="4">
    <location>
        <begin position="666"/>
        <end position="677"/>
    </location>
</feature>
<accession>A0A507CD01</accession>
<proteinExistence type="predicted"/>
<evidence type="ECO:0000256" key="4">
    <source>
        <dbReference type="SAM" id="MobiDB-lite"/>
    </source>
</evidence>
<keyword evidence="7" id="KW-1185">Reference proteome</keyword>
<evidence type="ECO:0000313" key="6">
    <source>
        <dbReference type="EMBL" id="TPX35435.1"/>
    </source>
</evidence>
<evidence type="ECO:0000313" key="7">
    <source>
        <dbReference type="Proteomes" id="UP000319731"/>
    </source>
</evidence>
<dbReference type="InterPro" id="IPR011993">
    <property type="entry name" value="PH-like_dom_sf"/>
</dbReference>
<name>A0A507CD01_9FUNG</name>
<dbReference type="GeneID" id="42003346"/>
<feature type="repeat" description="ANK" evidence="3">
    <location>
        <begin position="107"/>
        <end position="139"/>
    </location>
</feature>
<dbReference type="SUPFAM" id="SSF50729">
    <property type="entry name" value="PH domain-like"/>
    <property type="match status" value="1"/>
</dbReference>
<dbReference type="PANTHER" id="PTHR36100">
    <property type="entry name" value="BUD SITE SELECTION PROTEIN 4"/>
    <property type="match status" value="1"/>
</dbReference>
<dbReference type="OrthoDB" id="2123378at2759"/>
<dbReference type="AlphaFoldDB" id="A0A507CD01"/>
<dbReference type="SMART" id="SM00233">
    <property type="entry name" value="PH"/>
    <property type="match status" value="1"/>
</dbReference>
<dbReference type="PROSITE" id="PS50003">
    <property type="entry name" value="PH_DOMAIN"/>
    <property type="match status" value="1"/>
</dbReference>
<dbReference type="InterPro" id="IPR002110">
    <property type="entry name" value="Ankyrin_rpt"/>
</dbReference>
<dbReference type="PROSITE" id="PS50088">
    <property type="entry name" value="ANK_REPEAT"/>
    <property type="match status" value="1"/>
</dbReference>
<dbReference type="PANTHER" id="PTHR36100:SF1">
    <property type="entry name" value="BUD SITE SELECTION PROTEIN 4"/>
    <property type="match status" value="1"/>
</dbReference>
<dbReference type="EMBL" id="QEAO01000008">
    <property type="protein sequence ID" value="TPX35435.1"/>
    <property type="molecule type" value="Genomic_DNA"/>
</dbReference>
<dbReference type="RefSeq" id="XP_031025908.1">
    <property type="nucleotide sequence ID" value="XM_031168049.1"/>
</dbReference>
<reference evidence="6 7" key="1">
    <citation type="journal article" date="2019" name="Sci. Rep.">
        <title>Comparative genomics of chytrid fungi reveal insights into the obligate biotrophic and pathogenic lifestyle of Synchytrium endobioticum.</title>
        <authorList>
            <person name="van de Vossenberg B.T.L.H."/>
            <person name="Warris S."/>
            <person name="Nguyen H.D.T."/>
            <person name="van Gent-Pelzer M.P.E."/>
            <person name="Joly D.L."/>
            <person name="van de Geest H.C."/>
            <person name="Bonants P.J.M."/>
            <person name="Smith D.S."/>
            <person name="Levesque C.A."/>
            <person name="van der Lee T.A.J."/>
        </authorList>
    </citation>
    <scope>NUCLEOTIDE SEQUENCE [LARGE SCALE GENOMIC DNA]</scope>
    <source>
        <strain evidence="6 7">JEL517</strain>
    </source>
</reference>
<dbReference type="Pfam" id="PF00169">
    <property type="entry name" value="PH"/>
    <property type="match status" value="1"/>
</dbReference>
<dbReference type="SUPFAM" id="SSF48403">
    <property type="entry name" value="Ankyrin repeat"/>
    <property type="match status" value="1"/>
</dbReference>
<feature type="domain" description="PH" evidence="5">
    <location>
        <begin position="1035"/>
        <end position="1135"/>
    </location>
</feature>
<gene>
    <name evidence="6" type="ORF">SmJEL517_g02121</name>
</gene>
<protein>
    <recommendedName>
        <fullName evidence="5">PH domain-containing protein</fullName>
    </recommendedName>
</protein>
<organism evidence="6 7">
    <name type="scientific">Synchytrium microbalum</name>
    <dbReference type="NCBI Taxonomy" id="1806994"/>
    <lineage>
        <taxon>Eukaryota</taxon>
        <taxon>Fungi</taxon>
        <taxon>Fungi incertae sedis</taxon>
        <taxon>Chytridiomycota</taxon>
        <taxon>Chytridiomycota incertae sedis</taxon>
        <taxon>Chytridiomycetes</taxon>
        <taxon>Synchytriales</taxon>
        <taxon>Synchytriaceae</taxon>
        <taxon>Synchytrium</taxon>
    </lineage>
</organism>
<dbReference type="Proteomes" id="UP000319731">
    <property type="component" value="Unassembled WGS sequence"/>
</dbReference>
<feature type="region of interest" description="Disordered" evidence="4">
    <location>
        <begin position="766"/>
        <end position="799"/>
    </location>
</feature>
<feature type="compositionally biased region" description="Polar residues" evidence="4">
    <location>
        <begin position="787"/>
        <end position="796"/>
    </location>
</feature>
<evidence type="ECO:0000256" key="1">
    <source>
        <dbReference type="ARBA" id="ARBA00022618"/>
    </source>
</evidence>
<feature type="compositionally biased region" description="Basic and acidic residues" evidence="4">
    <location>
        <begin position="771"/>
        <end position="786"/>
    </location>
</feature>
<feature type="compositionally biased region" description="Basic and acidic residues" evidence="4">
    <location>
        <begin position="649"/>
        <end position="660"/>
    </location>
</feature>
<dbReference type="InterPro" id="IPR052007">
    <property type="entry name" value="Bud4"/>
</dbReference>
<evidence type="ECO:0000256" key="3">
    <source>
        <dbReference type="PROSITE-ProRule" id="PRU00023"/>
    </source>
</evidence>
<dbReference type="Gene3D" id="2.30.29.30">
    <property type="entry name" value="Pleckstrin-homology domain (PH domain)/Phosphotyrosine-binding domain (PTB)"/>
    <property type="match status" value="1"/>
</dbReference>
<keyword evidence="1" id="KW-0132">Cell division</keyword>
<comment type="caution">
    <text evidence="6">The sequence shown here is derived from an EMBL/GenBank/DDBJ whole genome shotgun (WGS) entry which is preliminary data.</text>
</comment>
<keyword evidence="2" id="KW-0131">Cell cycle</keyword>
<feature type="region of interest" description="Disordered" evidence="4">
    <location>
        <begin position="164"/>
        <end position="209"/>
    </location>
</feature>
<dbReference type="InterPro" id="IPR036770">
    <property type="entry name" value="Ankyrin_rpt-contain_sf"/>
</dbReference>
<dbReference type="Gene3D" id="1.25.40.20">
    <property type="entry name" value="Ankyrin repeat-containing domain"/>
    <property type="match status" value="1"/>
</dbReference>
<dbReference type="GO" id="GO:0005525">
    <property type="term" value="F:GTP binding"/>
    <property type="evidence" value="ECO:0007669"/>
    <property type="project" value="TreeGrafter"/>
</dbReference>
<evidence type="ECO:0000256" key="2">
    <source>
        <dbReference type="ARBA" id="ARBA00023306"/>
    </source>
</evidence>